<keyword evidence="2 5" id="KW-0812">Transmembrane</keyword>
<keyword evidence="4 5" id="KW-0472">Membrane</keyword>
<dbReference type="RefSeq" id="WP_109568987.1">
    <property type="nucleotide sequence ID" value="NZ_CP029463.1"/>
</dbReference>
<feature type="domain" description="Integral membrane bound transporter" evidence="6">
    <location>
        <begin position="33"/>
        <end position="150"/>
    </location>
</feature>
<evidence type="ECO:0000256" key="4">
    <source>
        <dbReference type="ARBA" id="ARBA00023136"/>
    </source>
</evidence>
<evidence type="ECO:0000313" key="7">
    <source>
        <dbReference type="EMBL" id="AWM13619.1"/>
    </source>
</evidence>
<feature type="transmembrane region" description="Helical" evidence="5">
    <location>
        <begin position="77"/>
        <end position="100"/>
    </location>
</feature>
<evidence type="ECO:0000313" key="8">
    <source>
        <dbReference type="Proteomes" id="UP000245429"/>
    </source>
</evidence>
<organism evidence="7 8">
    <name type="scientific">Flavobacterium sediminis</name>
    <dbReference type="NCBI Taxonomy" id="2201181"/>
    <lineage>
        <taxon>Bacteria</taxon>
        <taxon>Pseudomonadati</taxon>
        <taxon>Bacteroidota</taxon>
        <taxon>Flavobacteriia</taxon>
        <taxon>Flavobacteriales</taxon>
        <taxon>Flavobacteriaceae</taxon>
        <taxon>Flavobacterium</taxon>
    </lineage>
</organism>
<dbReference type="KEGG" id="fse:DI487_06930"/>
<dbReference type="Proteomes" id="UP000245429">
    <property type="component" value="Chromosome"/>
</dbReference>
<sequence length="179" mass="20402">MLEKLIKHSIGSDLAIYIFRCCLGFWIGYELYIYFIEHQLYWALLSIILVISPEAKDSKRLAIERFKANFIGSGMGLLCFLIGTPNFLIIITGIILSIVFCYVFKLMNVVRTAIVALIIVLIYERDNMSWMGAIERFSGVALGCLIGLAITVITSYGINFLRKKWNLPEDEGFKNIKNE</sequence>
<evidence type="ECO:0000256" key="3">
    <source>
        <dbReference type="ARBA" id="ARBA00022989"/>
    </source>
</evidence>
<feature type="transmembrane region" description="Helical" evidence="5">
    <location>
        <begin position="137"/>
        <end position="158"/>
    </location>
</feature>
<evidence type="ECO:0000256" key="2">
    <source>
        <dbReference type="ARBA" id="ARBA00022692"/>
    </source>
</evidence>
<accession>A0A2U8QU52</accession>
<protein>
    <submittedName>
        <fullName evidence="7">FUSC family protein</fullName>
    </submittedName>
</protein>
<gene>
    <name evidence="7" type="ORF">DI487_06930</name>
</gene>
<evidence type="ECO:0000259" key="6">
    <source>
        <dbReference type="Pfam" id="PF13515"/>
    </source>
</evidence>
<dbReference type="AlphaFoldDB" id="A0A2U8QU52"/>
<keyword evidence="3 5" id="KW-1133">Transmembrane helix</keyword>
<dbReference type="OrthoDB" id="670056at2"/>
<evidence type="ECO:0000256" key="1">
    <source>
        <dbReference type="ARBA" id="ARBA00004141"/>
    </source>
</evidence>
<evidence type="ECO:0000256" key="5">
    <source>
        <dbReference type="SAM" id="Phobius"/>
    </source>
</evidence>
<reference evidence="7 8" key="1">
    <citation type="submission" date="2018-05" db="EMBL/GenBank/DDBJ databases">
        <title>Flavobacterium sp. MEBiC07310.</title>
        <authorList>
            <person name="Baek K."/>
        </authorList>
    </citation>
    <scope>NUCLEOTIDE SEQUENCE [LARGE SCALE GENOMIC DNA]</scope>
    <source>
        <strain evidence="7 8">MEBiC07310</strain>
    </source>
</reference>
<dbReference type="Pfam" id="PF13515">
    <property type="entry name" value="FUSC_2"/>
    <property type="match status" value="1"/>
</dbReference>
<keyword evidence="8" id="KW-1185">Reference proteome</keyword>
<proteinExistence type="predicted"/>
<dbReference type="EMBL" id="CP029463">
    <property type="protein sequence ID" value="AWM13619.1"/>
    <property type="molecule type" value="Genomic_DNA"/>
</dbReference>
<dbReference type="InterPro" id="IPR049453">
    <property type="entry name" value="Memb_transporter_dom"/>
</dbReference>
<feature type="transmembrane region" description="Helical" evidence="5">
    <location>
        <begin position="106"/>
        <end position="125"/>
    </location>
</feature>
<feature type="transmembrane region" description="Helical" evidence="5">
    <location>
        <begin position="14"/>
        <end position="34"/>
    </location>
</feature>
<dbReference type="GO" id="GO:0016020">
    <property type="term" value="C:membrane"/>
    <property type="evidence" value="ECO:0007669"/>
    <property type="project" value="UniProtKB-SubCell"/>
</dbReference>
<comment type="subcellular location">
    <subcellularLocation>
        <location evidence="1">Membrane</location>
        <topology evidence="1">Multi-pass membrane protein</topology>
    </subcellularLocation>
</comment>
<name>A0A2U8QU52_9FLAO</name>